<evidence type="ECO:0008006" key="4">
    <source>
        <dbReference type="Google" id="ProtNLM"/>
    </source>
</evidence>
<dbReference type="Proteomes" id="UP000224080">
    <property type="component" value="Unassembled WGS sequence"/>
</dbReference>
<name>A0A2B7X5G9_9EURO</name>
<sequence length="340" mass="38368">MTEPATERSRSQSREGFLIPDPVDNIEPDPDSSAYEDSALGDSDLSSTASIASSVLNFRYENGRRYGGGYMLPNDEKEQDRLDLTHHIFRMVLGGALYRCPLSPNAANILDIGTGTGIWAIDIADEFPSASVIGCDISPIQPTWVPPNCQFQIDDVEKPWSYSKRFDFIHGRGLAGSIANWPSLFARVYENLEPGGWLELQDLEVWEYSDDGTLEKATNRIYVRNKVLEASEKIGKDMKVVHKYADMMKEAGFVDIIDDVYKVPMAPWPKDKRLKEIGRYKQLVVLESVEAYSLALFTRVLGWSPEEVQVLAALTKNEFRDLSIHAYAKMHFVYGRKPTE</sequence>
<dbReference type="PANTHER" id="PTHR43591:SF24">
    <property type="entry name" value="2-METHOXY-6-POLYPRENYL-1,4-BENZOQUINOL METHYLASE, MITOCHONDRIAL"/>
    <property type="match status" value="1"/>
</dbReference>
<evidence type="ECO:0000313" key="3">
    <source>
        <dbReference type="Proteomes" id="UP000224080"/>
    </source>
</evidence>
<dbReference type="SUPFAM" id="SSF53335">
    <property type="entry name" value="S-adenosyl-L-methionine-dependent methyltransferases"/>
    <property type="match status" value="1"/>
</dbReference>
<organism evidence="2 3">
    <name type="scientific">Blastomyces parvus</name>
    <dbReference type="NCBI Taxonomy" id="2060905"/>
    <lineage>
        <taxon>Eukaryota</taxon>
        <taxon>Fungi</taxon>
        <taxon>Dikarya</taxon>
        <taxon>Ascomycota</taxon>
        <taxon>Pezizomycotina</taxon>
        <taxon>Eurotiomycetes</taxon>
        <taxon>Eurotiomycetidae</taxon>
        <taxon>Onygenales</taxon>
        <taxon>Ajellomycetaceae</taxon>
        <taxon>Blastomyces</taxon>
    </lineage>
</organism>
<feature type="compositionally biased region" description="Basic and acidic residues" evidence="1">
    <location>
        <begin position="1"/>
        <end position="13"/>
    </location>
</feature>
<dbReference type="STRING" id="2060905.A0A2B7X5G9"/>
<dbReference type="Gene3D" id="3.40.50.150">
    <property type="entry name" value="Vaccinia Virus protein VP39"/>
    <property type="match status" value="1"/>
</dbReference>
<keyword evidence="3" id="KW-1185">Reference proteome</keyword>
<reference evidence="2 3" key="1">
    <citation type="submission" date="2017-10" db="EMBL/GenBank/DDBJ databases">
        <title>Comparative genomics in systemic dimorphic fungi from Ajellomycetaceae.</title>
        <authorList>
            <person name="Munoz J.F."/>
            <person name="Mcewen J.G."/>
            <person name="Clay O.K."/>
            <person name="Cuomo C.A."/>
        </authorList>
    </citation>
    <scope>NUCLEOTIDE SEQUENCE [LARGE SCALE GENOMIC DNA]</scope>
    <source>
        <strain evidence="2 3">UAMH130</strain>
    </source>
</reference>
<evidence type="ECO:0000256" key="1">
    <source>
        <dbReference type="SAM" id="MobiDB-lite"/>
    </source>
</evidence>
<proteinExistence type="predicted"/>
<dbReference type="InterPro" id="IPR029063">
    <property type="entry name" value="SAM-dependent_MTases_sf"/>
</dbReference>
<dbReference type="AlphaFoldDB" id="A0A2B7X5G9"/>
<dbReference type="EMBL" id="PDNC01000018">
    <property type="protein sequence ID" value="PGH06904.1"/>
    <property type="molecule type" value="Genomic_DNA"/>
</dbReference>
<protein>
    <recommendedName>
        <fullName evidence="4">Methyltransferase</fullName>
    </recommendedName>
</protein>
<dbReference type="OrthoDB" id="2013972at2759"/>
<feature type="region of interest" description="Disordered" evidence="1">
    <location>
        <begin position="1"/>
        <end position="45"/>
    </location>
</feature>
<dbReference type="PANTHER" id="PTHR43591">
    <property type="entry name" value="METHYLTRANSFERASE"/>
    <property type="match status" value="1"/>
</dbReference>
<accession>A0A2B7X5G9</accession>
<dbReference type="GO" id="GO:0008168">
    <property type="term" value="F:methyltransferase activity"/>
    <property type="evidence" value="ECO:0007669"/>
    <property type="project" value="TreeGrafter"/>
</dbReference>
<dbReference type="CDD" id="cd02440">
    <property type="entry name" value="AdoMet_MTases"/>
    <property type="match status" value="1"/>
</dbReference>
<gene>
    <name evidence="2" type="ORF">GX51_02149</name>
</gene>
<comment type="caution">
    <text evidence="2">The sequence shown here is derived from an EMBL/GenBank/DDBJ whole genome shotgun (WGS) entry which is preliminary data.</text>
</comment>
<dbReference type="Pfam" id="PF13489">
    <property type="entry name" value="Methyltransf_23"/>
    <property type="match status" value="1"/>
</dbReference>
<evidence type="ECO:0000313" key="2">
    <source>
        <dbReference type="EMBL" id="PGH06904.1"/>
    </source>
</evidence>